<feature type="site" description="Transition state stabilizer" evidence="7">
    <location>
        <position position="257"/>
    </location>
</feature>
<feature type="site" description="Interaction with DNA substrate" evidence="7">
    <location>
        <position position="352"/>
    </location>
</feature>
<dbReference type="GO" id="GO:0008081">
    <property type="term" value="F:phosphoric diester hydrolase activity"/>
    <property type="evidence" value="ECO:0007669"/>
    <property type="project" value="TreeGrafter"/>
</dbReference>
<feature type="binding site" evidence="6">
    <location>
        <position position="107"/>
    </location>
    <ligand>
        <name>Mg(2+)</name>
        <dbReference type="ChEBI" id="CHEBI:18420"/>
        <label>1</label>
    </ligand>
</feature>
<dbReference type="SUPFAM" id="SSF56219">
    <property type="entry name" value="DNase I-like"/>
    <property type="match status" value="1"/>
</dbReference>
<feature type="active site" description="Proton donor/acceptor" evidence="5">
    <location>
        <position position="255"/>
    </location>
</feature>
<dbReference type="EMBL" id="RWJN01000638">
    <property type="protein sequence ID" value="TCD60208.1"/>
    <property type="molecule type" value="Genomic_DNA"/>
</dbReference>
<feature type="binding site" evidence="6">
    <location>
        <position position="63"/>
    </location>
    <ligand>
        <name>Mg(2+)</name>
        <dbReference type="ChEBI" id="CHEBI:18420"/>
        <label>1</label>
    </ligand>
</feature>
<keyword evidence="4 6" id="KW-0460">Magnesium</keyword>
<dbReference type="OrthoDB" id="498125at2759"/>
<feature type="domain" description="Endonuclease/exonuclease/phosphatase" evidence="9">
    <location>
        <begin position="60"/>
        <end position="332"/>
    </location>
</feature>
<protein>
    <recommendedName>
        <fullName evidence="9">Endonuclease/exonuclease/phosphatase domain-containing protein</fullName>
    </recommendedName>
</protein>
<name>A0A4R0R957_9APHY</name>
<dbReference type="STRING" id="92696.A0A4R0R957"/>
<organism evidence="10 11">
    <name type="scientific">Steccherinum ochraceum</name>
    <dbReference type="NCBI Taxonomy" id="92696"/>
    <lineage>
        <taxon>Eukaryota</taxon>
        <taxon>Fungi</taxon>
        <taxon>Dikarya</taxon>
        <taxon>Basidiomycota</taxon>
        <taxon>Agaricomycotina</taxon>
        <taxon>Agaricomycetes</taxon>
        <taxon>Polyporales</taxon>
        <taxon>Steccherinaceae</taxon>
        <taxon>Steccherinum</taxon>
    </lineage>
</organism>
<evidence type="ECO:0000256" key="5">
    <source>
        <dbReference type="PIRSR" id="PIRSR604808-1"/>
    </source>
</evidence>
<dbReference type="PROSITE" id="PS51435">
    <property type="entry name" value="AP_NUCLEASE_F1_4"/>
    <property type="match status" value="1"/>
</dbReference>
<evidence type="ECO:0000313" key="11">
    <source>
        <dbReference type="Proteomes" id="UP000292702"/>
    </source>
</evidence>
<dbReference type="Proteomes" id="UP000292702">
    <property type="component" value="Unassembled WGS sequence"/>
</dbReference>
<evidence type="ECO:0000256" key="8">
    <source>
        <dbReference type="SAM" id="MobiDB-lite"/>
    </source>
</evidence>
<dbReference type="Gene3D" id="3.60.10.10">
    <property type="entry name" value="Endonuclease/exonuclease/phosphatase"/>
    <property type="match status" value="1"/>
</dbReference>
<dbReference type="InterPro" id="IPR005135">
    <property type="entry name" value="Endo/exonuclease/phosphatase"/>
</dbReference>
<comment type="cofactor">
    <cofactor evidence="6">
        <name>Mg(2+)</name>
        <dbReference type="ChEBI" id="CHEBI:18420"/>
    </cofactor>
    <cofactor evidence="6">
        <name>Mn(2+)</name>
        <dbReference type="ChEBI" id="CHEBI:29035"/>
    </cofactor>
    <text evidence="6">Probably binds two magnesium or manganese ions per subunit.</text>
</comment>
<dbReference type="GO" id="GO:0008311">
    <property type="term" value="F:double-stranded DNA 3'-5' DNA exonuclease activity"/>
    <property type="evidence" value="ECO:0007669"/>
    <property type="project" value="TreeGrafter"/>
</dbReference>
<feature type="compositionally biased region" description="Polar residues" evidence="8">
    <location>
        <begin position="19"/>
        <end position="28"/>
    </location>
</feature>
<feature type="binding site" evidence="6">
    <location>
        <position position="255"/>
    </location>
    <ligand>
        <name>Mg(2+)</name>
        <dbReference type="ChEBI" id="CHEBI:18420"/>
        <label>1</label>
    </ligand>
</feature>
<dbReference type="GO" id="GO:0003906">
    <property type="term" value="F:DNA-(apurinic or apyrimidinic site) endonuclease activity"/>
    <property type="evidence" value="ECO:0007669"/>
    <property type="project" value="TreeGrafter"/>
</dbReference>
<feature type="active site" description="Proton acceptor" evidence="5">
    <location>
        <position position="352"/>
    </location>
</feature>
<dbReference type="GO" id="GO:0005634">
    <property type="term" value="C:nucleus"/>
    <property type="evidence" value="ECO:0007669"/>
    <property type="project" value="TreeGrafter"/>
</dbReference>
<dbReference type="InterPro" id="IPR004808">
    <property type="entry name" value="AP_endonuc_1"/>
</dbReference>
<evidence type="ECO:0000259" key="9">
    <source>
        <dbReference type="Pfam" id="PF03372"/>
    </source>
</evidence>
<keyword evidence="11" id="KW-1185">Reference proteome</keyword>
<evidence type="ECO:0000256" key="7">
    <source>
        <dbReference type="PIRSR" id="PIRSR604808-3"/>
    </source>
</evidence>
<sequence length="364" mass="41350">MSKRTATDAFAVIQKRQKVSTVQSVPGRSTTGTSSTSTTTSEQDKSNAQGNSKSNITRILSWNVETPVPFLDLPKSKTGPSSFPPRPNHLRTLLKRHDFPDFVCLQEIRARYSDTSWITALTSAMNSSATLSASRDTGPKYQVAYSSLNRASTRGQRHFGVITYVKTSLPNTIVSAREVDWDIEGRVVILEMKAGWALVNVYALNGSDYTWKDPQHPDSGRQVTRHERKREFNRLLMQECKEMQKRRLKIVLVGDFNISLTKADCYPRLRMAFPHAKARKEFNEEFMPGLDLVDAYRELHGDRKGFSWFAKGKPQGQDCARVDYALVEKSLRERVEAMEYLDEPGERAHSDHAPWILDLKDMDS</sequence>
<accession>A0A4R0R957</accession>
<dbReference type="GO" id="GO:0046872">
    <property type="term" value="F:metal ion binding"/>
    <property type="evidence" value="ECO:0007669"/>
    <property type="project" value="UniProtKB-KW"/>
</dbReference>
<dbReference type="InterPro" id="IPR036691">
    <property type="entry name" value="Endo/exonu/phosph_ase_sf"/>
</dbReference>
<keyword evidence="3" id="KW-0378">Hydrolase</keyword>
<feature type="binding site" evidence="6">
    <location>
        <position position="352"/>
    </location>
    <ligand>
        <name>Mg(2+)</name>
        <dbReference type="ChEBI" id="CHEBI:18420"/>
        <label>1</label>
    </ligand>
</feature>
<dbReference type="Pfam" id="PF03372">
    <property type="entry name" value="Exo_endo_phos"/>
    <property type="match status" value="1"/>
</dbReference>
<dbReference type="PANTHER" id="PTHR22748">
    <property type="entry name" value="AP ENDONUCLEASE"/>
    <property type="match status" value="1"/>
</dbReference>
<feature type="binding site" evidence="6">
    <location>
        <position position="257"/>
    </location>
    <ligand>
        <name>Mg(2+)</name>
        <dbReference type="ChEBI" id="CHEBI:18420"/>
        <label>1</label>
    </ligand>
</feature>
<evidence type="ECO:0000256" key="2">
    <source>
        <dbReference type="ARBA" id="ARBA00022723"/>
    </source>
</evidence>
<dbReference type="GO" id="GO:0006284">
    <property type="term" value="P:base-excision repair"/>
    <property type="evidence" value="ECO:0007669"/>
    <property type="project" value="TreeGrafter"/>
</dbReference>
<dbReference type="PANTHER" id="PTHR22748:SF14">
    <property type="entry name" value="ENDONUCLEASE_EXONUCLEASE_PHOSPHATASE DOMAIN-CONTAINING PROTEIN"/>
    <property type="match status" value="1"/>
</dbReference>
<evidence type="ECO:0000256" key="6">
    <source>
        <dbReference type="PIRSR" id="PIRSR604808-2"/>
    </source>
</evidence>
<evidence type="ECO:0000256" key="3">
    <source>
        <dbReference type="ARBA" id="ARBA00022801"/>
    </source>
</evidence>
<evidence type="ECO:0000313" key="10">
    <source>
        <dbReference type="EMBL" id="TCD60208.1"/>
    </source>
</evidence>
<comment type="caution">
    <text evidence="10">The sequence shown here is derived from an EMBL/GenBank/DDBJ whole genome shotgun (WGS) entry which is preliminary data.</text>
</comment>
<feature type="site" description="Important for catalytic activity" evidence="7">
    <location>
        <position position="323"/>
    </location>
</feature>
<feature type="active site" evidence="5">
    <location>
        <position position="202"/>
    </location>
</feature>
<keyword evidence="2 6" id="KW-0479">Metal-binding</keyword>
<feature type="compositionally biased region" description="Low complexity" evidence="8">
    <location>
        <begin position="29"/>
        <end position="41"/>
    </location>
</feature>
<gene>
    <name evidence="10" type="ORF">EIP91_010544</name>
</gene>
<keyword evidence="6" id="KW-0464">Manganese</keyword>
<feature type="region of interest" description="Disordered" evidence="8">
    <location>
        <begin position="16"/>
        <end position="54"/>
    </location>
</feature>
<evidence type="ECO:0000256" key="1">
    <source>
        <dbReference type="ARBA" id="ARBA00007092"/>
    </source>
</evidence>
<proteinExistence type="inferred from homology"/>
<comment type="similarity">
    <text evidence="1">Belongs to the DNA repair enzymes AP/ExoA family.</text>
</comment>
<dbReference type="AlphaFoldDB" id="A0A4R0R957"/>
<reference evidence="10 11" key="1">
    <citation type="submission" date="2018-11" db="EMBL/GenBank/DDBJ databases">
        <title>Genome assembly of Steccherinum ochraceum LE-BIN_3174, the white-rot fungus of the Steccherinaceae family (The Residual Polyporoid clade, Polyporales, Basidiomycota).</title>
        <authorList>
            <person name="Fedorova T.V."/>
            <person name="Glazunova O.A."/>
            <person name="Landesman E.O."/>
            <person name="Moiseenko K.V."/>
            <person name="Psurtseva N.V."/>
            <person name="Savinova O.S."/>
            <person name="Shakhova N.V."/>
            <person name="Tyazhelova T.V."/>
            <person name="Vasina D.V."/>
        </authorList>
    </citation>
    <scope>NUCLEOTIDE SEQUENCE [LARGE SCALE GENOMIC DNA]</scope>
    <source>
        <strain evidence="10 11">LE-BIN_3174</strain>
    </source>
</reference>
<feature type="binding site" evidence="6">
    <location>
        <position position="351"/>
    </location>
    <ligand>
        <name>Mg(2+)</name>
        <dbReference type="ChEBI" id="CHEBI:18420"/>
        <label>1</label>
    </ligand>
</feature>
<evidence type="ECO:0000256" key="4">
    <source>
        <dbReference type="ARBA" id="ARBA00022842"/>
    </source>
</evidence>